<proteinExistence type="inferred from homology"/>
<evidence type="ECO:0000256" key="1">
    <source>
        <dbReference type="ARBA" id="ARBA00004477"/>
    </source>
</evidence>
<dbReference type="OrthoDB" id="271604at2759"/>
<evidence type="ECO:0000259" key="12">
    <source>
        <dbReference type="Pfam" id="PF02517"/>
    </source>
</evidence>
<evidence type="ECO:0000313" key="14">
    <source>
        <dbReference type="Proteomes" id="UP001139887"/>
    </source>
</evidence>
<keyword evidence="4 11" id="KW-0812">Transmembrane</keyword>
<sequence>MSEVLGLLGLNFRLALPSMLVSLVLINVLFLGPLVMSYMEGEMFASWEQICRIPQSLWKQPVWMRNYLVGPLTEELVFRSSIIPLWTASHMNPQLCIWVSPTIFGIAHVHQAVSRIIRREDKVKFILLSTLAQFMYTTVFGWIAAALFVRTKSVVGPVVAHVFCNVQGFPDFQKAVSYPRYLVWLAFLMGLLGFLVLFEPMTRPGVFIPE</sequence>
<evidence type="ECO:0000256" key="4">
    <source>
        <dbReference type="ARBA" id="ARBA00022692"/>
    </source>
</evidence>
<dbReference type="EMBL" id="JANBUW010000045">
    <property type="protein sequence ID" value="KAJ2850065.1"/>
    <property type="molecule type" value="Genomic_DNA"/>
</dbReference>
<dbReference type="AlphaFoldDB" id="A0A9W8IFB2"/>
<organism evidence="13 14">
    <name type="scientific">Coemansia brasiliensis</name>
    <dbReference type="NCBI Taxonomy" id="2650707"/>
    <lineage>
        <taxon>Eukaryota</taxon>
        <taxon>Fungi</taxon>
        <taxon>Fungi incertae sedis</taxon>
        <taxon>Zoopagomycota</taxon>
        <taxon>Kickxellomycotina</taxon>
        <taxon>Kickxellomycetes</taxon>
        <taxon>Kickxellales</taxon>
        <taxon>Kickxellaceae</taxon>
        <taxon>Coemansia</taxon>
    </lineage>
</organism>
<gene>
    <name evidence="13" type="primary">RCE1</name>
    <name evidence="13" type="ORF">IWW36_002170</name>
</gene>
<evidence type="ECO:0000313" key="13">
    <source>
        <dbReference type="EMBL" id="KAJ2850065.1"/>
    </source>
</evidence>
<evidence type="ECO:0000256" key="2">
    <source>
        <dbReference type="ARBA" id="ARBA00006897"/>
    </source>
</evidence>
<dbReference type="EC" id="3.4.26.1" evidence="10"/>
<name>A0A9W8IFB2_9FUNG</name>
<dbReference type="GO" id="GO:0005789">
    <property type="term" value="C:endoplasmic reticulum membrane"/>
    <property type="evidence" value="ECO:0007669"/>
    <property type="project" value="UniProtKB-SubCell"/>
</dbReference>
<protein>
    <recommendedName>
        <fullName evidence="10">intramembrane prenyl-peptidase Rce1</fullName>
        <ecNumber evidence="10">3.4.26.1</ecNumber>
    </recommendedName>
</protein>
<keyword evidence="7 11" id="KW-1133">Transmembrane helix</keyword>
<evidence type="ECO:0000256" key="11">
    <source>
        <dbReference type="SAM" id="Phobius"/>
    </source>
</evidence>
<dbReference type="GO" id="GO:0004222">
    <property type="term" value="F:metalloendopeptidase activity"/>
    <property type="evidence" value="ECO:0007669"/>
    <property type="project" value="InterPro"/>
</dbReference>
<evidence type="ECO:0000256" key="5">
    <source>
        <dbReference type="ARBA" id="ARBA00022801"/>
    </source>
</evidence>
<feature type="domain" description="CAAX prenyl protease 2/Lysostaphin resistance protein A-like" evidence="12">
    <location>
        <begin position="61"/>
        <end position="166"/>
    </location>
</feature>
<comment type="caution">
    <text evidence="13">The sequence shown here is derived from an EMBL/GenBank/DDBJ whole genome shotgun (WGS) entry which is preliminary data.</text>
</comment>
<keyword evidence="14" id="KW-1185">Reference proteome</keyword>
<comment type="similarity">
    <text evidence="2">Belongs to the peptidase U48 family.</text>
</comment>
<keyword evidence="6" id="KW-0256">Endoplasmic reticulum</keyword>
<keyword evidence="8 11" id="KW-0472">Membrane</keyword>
<feature type="transmembrane region" description="Helical" evidence="11">
    <location>
        <begin position="20"/>
        <end position="39"/>
    </location>
</feature>
<feature type="transmembrane region" description="Helical" evidence="11">
    <location>
        <begin position="181"/>
        <end position="198"/>
    </location>
</feature>
<feature type="transmembrane region" description="Helical" evidence="11">
    <location>
        <begin position="125"/>
        <end position="149"/>
    </location>
</feature>
<keyword evidence="3 13" id="KW-0645">Protease</keyword>
<accession>A0A9W8IFB2</accession>
<dbReference type="Proteomes" id="UP001139887">
    <property type="component" value="Unassembled WGS sequence"/>
</dbReference>
<evidence type="ECO:0000256" key="9">
    <source>
        <dbReference type="ARBA" id="ARBA00047280"/>
    </source>
</evidence>
<dbReference type="PANTHER" id="PTHR13046:SF0">
    <property type="entry name" value="CAAX PRENYL PROTEASE 2"/>
    <property type="match status" value="1"/>
</dbReference>
<dbReference type="Pfam" id="PF02517">
    <property type="entry name" value="Rce1-like"/>
    <property type="match status" value="1"/>
</dbReference>
<evidence type="ECO:0000256" key="3">
    <source>
        <dbReference type="ARBA" id="ARBA00022670"/>
    </source>
</evidence>
<dbReference type="InterPro" id="IPR039731">
    <property type="entry name" value="Rce1"/>
</dbReference>
<reference evidence="13" key="1">
    <citation type="submission" date="2022-07" db="EMBL/GenBank/DDBJ databases">
        <title>Phylogenomic reconstructions and comparative analyses of Kickxellomycotina fungi.</title>
        <authorList>
            <person name="Reynolds N.K."/>
            <person name="Stajich J.E."/>
            <person name="Barry K."/>
            <person name="Grigoriev I.V."/>
            <person name="Crous P."/>
            <person name="Smith M.E."/>
        </authorList>
    </citation>
    <scope>NUCLEOTIDE SEQUENCE</scope>
    <source>
        <strain evidence="13">NRRL 1566</strain>
    </source>
</reference>
<comment type="catalytic activity">
    <reaction evidence="9">
        <text>Hydrolyzes the peptide bond -P2-(S-farnesyl or geranylgeranyl)C-P1'-P2'-P3'-COOH where P1' and P2' are amino acids with aliphatic sidechains and P3' is any C-terminal residue.</text>
        <dbReference type="EC" id="3.4.26.1"/>
    </reaction>
</comment>
<evidence type="ECO:0000256" key="7">
    <source>
        <dbReference type="ARBA" id="ARBA00022989"/>
    </source>
</evidence>
<comment type="subcellular location">
    <subcellularLocation>
        <location evidence="1">Endoplasmic reticulum membrane</location>
        <topology evidence="1">Multi-pass membrane protein</topology>
    </subcellularLocation>
</comment>
<evidence type="ECO:0000256" key="6">
    <source>
        <dbReference type="ARBA" id="ARBA00022824"/>
    </source>
</evidence>
<keyword evidence="5" id="KW-0378">Hydrolase</keyword>
<dbReference type="PANTHER" id="PTHR13046">
    <property type="entry name" value="PROTEASE U48 CAAX PRENYL PROTEASE RCE1"/>
    <property type="match status" value="1"/>
</dbReference>
<dbReference type="GO" id="GO:0071586">
    <property type="term" value="P:CAAX-box protein processing"/>
    <property type="evidence" value="ECO:0007669"/>
    <property type="project" value="InterPro"/>
</dbReference>
<evidence type="ECO:0000256" key="10">
    <source>
        <dbReference type="ARBA" id="ARBA00049729"/>
    </source>
</evidence>
<evidence type="ECO:0000256" key="8">
    <source>
        <dbReference type="ARBA" id="ARBA00023136"/>
    </source>
</evidence>
<dbReference type="InterPro" id="IPR003675">
    <property type="entry name" value="Rce1/LyrA-like_dom"/>
</dbReference>